<comment type="similarity">
    <text evidence="2 6">Belongs to the OST5 family.</text>
</comment>
<comment type="function">
    <text evidence="6">Subunit of the oligosaccharyl transferase (OST) complex that catalyzes the initial transfer of a defined glycan (Glc(3)Man(9)GlcNAc(2) in eukaryotes) from the lipid carrier dolichol-pyrophosphate to an asparagine residue within an Asn-X-Ser/Thr consensus motif in nascent polypeptide chains, the first step in protein N-glycosylation. N-glycosylation occurs cotranslationally and the complex associates with the Sec61 complex at the channel-forming translocon complex that mediates protein translocation across the endoplasmic reticulum (ER). All subunits are required for a maximal enzyme activity.</text>
</comment>
<feature type="transmembrane region" description="Helical" evidence="6">
    <location>
        <begin position="20"/>
        <end position="39"/>
    </location>
</feature>
<dbReference type="OMA" id="MERYVGP"/>
<keyword evidence="3 6" id="KW-0812">Transmembrane</keyword>
<reference evidence="7" key="1">
    <citation type="submission" date="2021-01" db="EMBL/GenBank/DDBJ databases">
        <authorList>
            <consortium name="Genoscope - CEA"/>
            <person name="William W."/>
        </authorList>
    </citation>
    <scope>NUCLEOTIDE SEQUENCE</scope>
</reference>
<keyword evidence="8" id="KW-1185">Reference proteome</keyword>
<organism evidence="7 8">
    <name type="scientific">Paramecium primaurelia</name>
    <dbReference type="NCBI Taxonomy" id="5886"/>
    <lineage>
        <taxon>Eukaryota</taxon>
        <taxon>Sar</taxon>
        <taxon>Alveolata</taxon>
        <taxon>Ciliophora</taxon>
        <taxon>Intramacronucleata</taxon>
        <taxon>Oligohymenophorea</taxon>
        <taxon>Peniculida</taxon>
        <taxon>Parameciidae</taxon>
        <taxon>Paramecium</taxon>
    </lineage>
</organism>
<evidence type="ECO:0000256" key="1">
    <source>
        <dbReference type="ARBA" id="ARBA00004141"/>
    </source>
</evidence>
<evidence type="ECO:0000313" key="7">
    <source>
        <dbReference type="EMBL" id="CAD8090912.1"/>
    </source>
</evidence>
<accession>A0A8S1NFR4</accession>
<comment type="caution">
    <text evidence="7">The sequence shown here is derived from an EMBL/GenBank/DDBJ whole genome shotgun (WGS) entry which is preliminary data.</text>
</comment>
<dbReference type="InterPro" id="IPR007915">
    <property type="entry name" value="TMEM258/Ost5"/>
</dbReference>
<dbReference type="GO" id="GO:0008250">
    <property type="term" value="C:oligosaccharyltransferase complex"/>
    <property type="evidence" value="ECO:0007669"/>
    <property type="project" value="UniProtKB-UniRule"/>
</dbReference>
<keyword evidence="5 6" id="KW-0472">Membrane</keyword>
<dbReference type="AlphaFoldDB" id="A0A8S1NFR4"/>
<keyword evidence="4 6" id="KW-1133">Transmembrane helix</keyword>
<dbReference type="Pfam" id="PF05251">
    <property type="entry name" value="Ost5"/>
    <property type="match status" value="1"/>
</dbReference>
<evidence type="ECO:0000256" key="5">
    <source>
        <dbReference type="ARBA" id="ARBA00023136"/>
    </source>
</evidence>
<dbReference type="EMBL" id="CAJJDM010000090">
    <property type="protein sequence ID" value="CAD8090912.1"/>
    <property type="molecule type" value="Genomic_DNA"/>
</dbReference>
<name>A0A8S1NFR4_PARPR</name>
<evidence type="ECO:0000256" key="4">
    <source>
        <dbReference type="ARBA" id="ARBA00022989"/>
    </source>
</evidence>
<dbReference type="PANTHER" id="PTHR13636">
    <property type="entry name" value="TRANSMEMBRANE PROTEIN 258"/>
    <property type="match status" value="1"/>
</dbReference>
<dbReference type="GO" id="GO:0006487">
    <property type="term" value="P:protein N-linked glycosylation"/>
    <property type="evidence" value="ECO:0007669"/>
    <property type="project" value="UniProtKB-UniRule"/>
</dbReference>
<evidence type="ECO:0000313" key="8">
    <source>
        <dbReference type="Proteomes" id="UP000688137"/>
    </source>
</evidence>
<comment type="subunit">
    <text evidence="6">Component of the oligosaccharyltransferase (OST) complex.</text>
</comment>
<feature type="transmembrane region" description="Helical" evidence="6">
    <location>
        <begin position="51"/>
        <end position="75"/>
    </location>
</feature>
<gene>
    <name evidence="7" type="ORF">PPRIM_AZ9-3.1.T0870022</name>
</gene>
<sequence length="76" mass="8776">MVYSPYQPLIDPKHYSNLSIVLTFIGFCFLSDFVIYQFTKQKEQRVLTKELIAGFFTALFLSSGTVFTFLALGLYF</sequence>
<evidence type="ECO:0000256" key="2">
    <source>
        <dbReference type="ARBA" id="ARBA00009825"/>
    </source>
</evidence>
<evidence type="ECO:0000256" key="3">
    <source>
        <dbReference type="ARBA" id="ARBA00022692"/>
    </source>
</evidence>
<proteinExistence type="inferred from homology"/>
<evidence type="ECO:0000256" key="6">
    <source>
        <dbReference type="RuleBase" id="RU367008"/>
    </source>
</evidence>
<comment type="subcellular location">
    <subcellularLocation>
        <location evidence="1 6">Membrane</location>
        <topology evidence="1 6">Multi-pass membrane protein</topology>
    </subcellularLocation>
</comment>
<dbReference type="Proteomes" id="UP000688137">
    <property type="component" value="Unassembled WGS sequence"/>
</dbReference>
<protein>
    <recommendedName>
        <fullName evidence="6">Dolichyl-diphosphooligosaccharide-protein glycosyltransferase subunit OST5</fullName>
    </recommendedName>
</protein>